<evidence type="ECO:0000313" key="1">
    <source>
        <dbReference type="EMBL" id="ACG37579.1"/>
    </source>
</evidence>
<protein>
    <submittedName>
        <fullName evidence="1">Uncharacterized protein</fullName>
    </submittedName>
</protein>
<proteinExistence type="evidence at transcript level"/>
<dbReference type="EMBL" id="EU965461">
    <property type="protein sequence ID" value="ACG37579.1"/>
    <property type="molecule type" value="mRNA"/>
</dbReference>
<organism evidence="1">
    <name type="scientific">Zea mays</name>
    <name type="common">Maize</name>
    <dbReference type="NCBI Taxonomy" id="4577"/>
    <lineage>
        <taxon>Eukaryota</taxon>
        <taxon>Viridiplantae</taxon>
        <taxon>Streptophyta</taxon>
        <taxon>Embryophyta</taxon>
        <taxon>Tracheophyta</taxon>
        <taxon>Spermatophyta</taxon>
        <taxon>Magnoliopsida</taxon>
        <taxon>Liliopsida</taxon>
        <taxon>Poales</taxon>
        <taxon>Poaceae</taxon>
        <taxon>PACMAD clade</taxon>
        <taxon>Panicoideae</taxon>
        <taxon>Andropogonodae</taxon>
        <taxon>Andropogoneae</taxon>
        <taxon>Tripsacinae</taxon>
        <taxon>Zea</taxon>
    </lineage>
</organism>
<accession>B6TKE6</accession>
<name>B6TKE6_MAIZE</name>
<dbReference type="AlphaFoldDB" id="B6TKE6"/>
<reference evidence="1" key="1">
    <citation type="journal article" date="2009" name="Plant Mol. Biol.">
        <title>Insights into corn genes derived from large-scale cDNA sequencing.</title>
        <authorList>
            <person name="Alexandrov N.N."/>
            <person name="Brover V.V."/>
            <person name="Freidin S."/>
            <person name="Troukhan M.E."/>
            <person name="Tatarinova T.V."/>
            <person name="Zhang H."/>
            <person name="Swaller T.J."/>
            <person name="Lu Y.P."/>
            <person name="Bouck J."/>
            <person name="Flavell R.B."/>
            <person name="Feldmann K.A."/>
        </authorList>
    </citation>
    <scope>NUCLEOTIDE SEQUENCE</scope>
</reference>
<sequence>MHARRESARLFALNDSRFVLFTYSVDDVPACLYVCENIFV</sequence>